<evidence type="ECO:0000313" key="12">
    <source>
        <dbReference type="Proteomes" id="UP000045706"/>
    </source>
</evidence>
<reference evidence="12" key="1">
    <citation type="submission" date="2015-05" db="EMBL/GenBank/DDBJ databases">
        <authorList>
            <person name="Fogelqvist Johan"/>
        </authorList>
    </citation>
    <scope>NUCLEOTIDE SEQUENCE [LARGE SCALE GENOMIC DNA]</scope>
</reference>
<evidence type="ECO:0000256" key="6">
    <source>
        <dbReference type="ARBA" id="ARBA00023004"/>
    </source>
</evidence>
<evidence type="ECO:0000256" key="1">
    <source>
        <dbReference type="ARBA" id="ARBA00001971"/>
    </source>
</evidence>
<evidence type="ECO:0000256" key="2">
    <source>
        <dbReference type="ARBA" id="ARBA00005179"/>
    </source>
</evidence>
<dbReference type="InterPro" id="IPR017972">
    <property type="entry name" value="Cyt_P450_CS"/>
</dbReference>
<dbReference type="Pfam" id="PF00067">
    <property type="entry name" value="p450"/>
    <property type="match status" value="1"/>
</dbReference>
<evidence type="ECO:0000313" key="11">
    <source>
        <dbReference type="EMBL" id="CRK45554.1"/>
    </source>
</evidence>
<dbReference type="SUPFAM" id="SSF48264">
    <property type="entry name" value="Cytochrome P450"/>
    <property type="match status" value="1"/>
</dbReference>
<evidence type="ECO:0000256" key="5">
    <source>
        <dbReference type="ARBA" id="ARBA00023002"/>
    </source>
</evidence>
<dbReference type="PROSITE" id="PS00086">
    <property type="entry name" value="CYTOCHROME_P450"/>
    <property type="match status" value="1"/>
</dbReference>
<dbReference type="PANTHER" id="PTHR24305">
    <property type="entry name" value="CYTOCHROME P450"/>
    <property type="match status" value="1"/>
</dbReference>
<comment type="cofactor">
    <cofactor evidence="1 8">
        <name>heme</name>
        <dbReference type="ChEBI" id="CHEBI:30413"/>
    </cofactor>
</comment>
<dbReference type="InterPro" id="IPR001128">
    <property type="entry name" value="Cyt_P450"/>
</dbReference>
<keyword evidence="10" id="KW-0732">Signal</keyword>
<dbReference type="PRINTS" id="PR00385">
    <property type="entry name" value="P450"/>
</dbReference>
<dbReference type="EMBL" id="CVQI01034939">
    <property type="protein sequence ID" value="CRK45554.1"/>
    <property type="molecule type" value="Genomic_DNA"/>
</dbReference>
<dbReference type="GO" id="GO:0016705">
    <property type="term" value="F:oxidoreductase activity, acting on paired donors, with incorporation or reduction of molecular oxygen"/>
    <property type="evidence" value="ECO:0007669"/>
    <property type="project" value="InterPro"/>
</dbReference>
<organism evidence="11 12">
    <name type="scientific">Verticillium longisporum</name>
    <name type="common">Verticillium dahliae var. longisporum</name>
    <dbReference type="NCBI Taxonomy" id="100787"/>
    <lineage>
        <taxon>Eukaryota</taxon>
        <taxon>Fungi</taxon>
        <taxon>Dikarya</taxon>
        <taxon>Ascomycota</taxon>
        <taxon>Pezizomycotina</taxon>
        <taxon>Sordariomycetes</taxon>
        <taxon>Hypocreomycetidae</taxon>
        <taxon>Glomerellales</taxon>
        <taxon>Plectosphaerellaceae</taxon>
        <taxon>Verticillium</taxon>
    </lineage>
</organism>
<keyword evidence="4 8" id="KW-0479">Metal-binding</keyword>
<dbReference type="InterPro" id="IPR036396">
    <property type="entry name" value="Cyt_P450_sf"/>
</dbReference>
<evidence type="ECO:0000256" key="4">
    <source>
        <dbReference type="ARBA" id="ARBA00022723"/>
    </source>
</evidence>
<evidence type="ECO:0000256" key="8">
    <source>
        <dbReference type="PIRSR" id="PIRSR602401-1"/>
    </source>
</evidence>
<protein>
    <recommendedName>
        <fullName evidence="13">Cytochrome P450</fullName>
    </recommendedName>
</protein>
<dbReference type="GO" id="GO:0020037">
    <property type="term" value="F:heme binding"/>
    <property type="evidence" value="ECO:0007669"/>
    <property type="project" value="InterPro"/>
</dbReference>
<keyword evidence="7 9" id="KW-0503">Monooxygenase</keyword>
<comment type="similarity">
    <text evidence="9">Belongs to the cytochrome P450 family.</text>
</comment>
<keyword evidence="6 8" id="KW-0408">Iron</keyword>
<dbReference type="InterPro" id="IPR002401">
    <property type="entry name" value="Cyt_P450_E_grp-I"/>
</dbReference>
<dbReference type="PANTHER" id="PTHR24305:SF107">
    <property type="entry name" value="P450, PUTATIVE (EUROFUNG)-RELATED"/>
    <property type="match status" value="1"/>
</dbReference>
<dbReference type="PRINTS" id="PR00463">
    <property type="entry name" value="EP450I"/>
</dbReference>
<comment type="pathway">
    <text evidence="2">Secondary metabolite biosynthesis.</text>
</comment>
<dbReference type="Gene3D" id="1.10.630.10">
    <property type="entry name" value="Cytochrome P450"/>
    <property type="match status" value="1"/>
</dbReference>
<dbReference type="AlphaFoldDB" id="A0A0G4NGL9"/>
<dbReference type="GO" id="GO:0004497">
    <property type="term" value="F:monooxygenase activity"/>
    <property type="evidence" value="ECO:0007669"/>
    <property type="project" value="UniProtKB-KW"/>
</dbReference>
<feature type="signal peptide" evidence="10">
    <location>
        <begin position="1"/>
        <end position="22"/>
    </location>
</feature>
<sequence>MKTSAILTPLALVAVGLQPVSADIGRGAGLVIDLFGQGISELFVEIFSKRDAANVIVRRQVPGVPEFEYQRCREDIAGLTITATSPAPNSVQFTGVPPTCMNLAGVLVGDEPGPYALPCGSDCLIYEGLTPEQFDELVSVLQILDISLNEQRAGPSVLKEALVDQLSLCMFDYNILTLPKMLSPRRHLSIARNTAAMRGVLLPAVERSLRPDRAKETTVRTIVDLAVKAYAEEFHEVAVTPPPDAAFADSVLAQLKIFLFAGHDTTATAICWLLHSIAEYPDVAERIRQEHVSVFGKTMHATREKIRQAPHLLNSLPYTLAVIKETLRIYPGPGGIRSGSADFFMTDPTNGMRFPTDGFMIWDGIRSKARAEEQWHRADEFLPERWLVTDQEDALCPGKDSWRVFGLGPRHCIGQELALMELKLVVALVIREMDVECAWEEWDVQNGNAGPKEVVDGERAYQNGAGTPHTKDGMPVHVRLRQP</sequence>
<evidence type="ECO:0000256" key="3">
    <source>
        <dbReference type="ARBA" id="ARBA00022617"/>
    </source>
</evidence>
<accession>A0A0G4NGL9</accession>
<keyword evidence="3 8" id="KW-0349">Heme</keyword>
<dbReference type="Proteomes" id="UP000045706">
    <property type="component" value="Unassembled WGS sequence"/>
</dbReference>
<dbReference type="InterPro" id="IPR050121">
    <property type="entry name" value="Cytochrome_P450_monoxygenase"/>
</dbReference>
<feature type="binding site" description="axial binding residue" evidence="8">
    <location>
        <position position="412"/>
    </location>
    <ligand>
        <name>heme</name>
        <dbReference type="ChEBI" id="CHEBI:30413"/>
    </ligand>
    <ligandPart>
        <name>Fe</name>
        <dbReference type="ChEBI" id="CHEBI:18248"/>
    </ligandPart>
</feature>
<keyword evidence="5 9" id="KW-0560">Oxidoreductase</keyword>
<evidence type="ECO:0008006" key="13">
    <source>
        <dbReference type="Google" id="ProtNLM"/>
    </source>
</evidence>
<feature type="chain" id="PRO_5002568449" description="Cytochrome P450" evidence="10">
    <location>
        <begin position="23"/>
        <end position="483"/>
    </location>
</feature>
<evidence type="ECO:0000256" key="10">
    <source>
        <dbReference type="SAM" id="SignalP"/>
    </source>
</evidence>
<name>A0A0G4NGL9_VERLO</name>
<gene>
    <name evidence="11" type="ORF">BN1723_006666</name>
</gene>
<evidence type="ECO:0000256" key="7">
    <source>
        <dbReference type="ARBA" id="ARBA00023033"/>
    </source>
</evidence>
<evidence type="ECO:0000256" key="9">
    <source>
        <dbReference type="RuleBase" id="RU000461"/>
    </source>
</evidence>
<dbReference type="GO" id="GO:0005506">
    <property type="term" value="F:iron ion binding"/>
    <property type="evidence" value="ECO:0007669"/>
    <property type="project" value="InterPro"/>
</dbReference>
<proteinExistence type="inferred from homology"/>